<reference evidence="3" key="1">
    <citation type="journal article" date="2015" name="Genome Announc.">
        <title>Draft Genome Sequence of Anaerolineae Strain TC1, a Novel Isolate from a Methanogenic Wastewater Treatment System.</title>
        <authorList>
            <person name="Matsuura N."/>
            <person name="Tourlousse D.M."/>
            <person name="Sun L."/>
            <person name="Toyonaga M."/>
            <person name="Kuroda K."/>
            <person name="Ohashi A."/>
            <person name="Cruz R."/>
            <person name="Yamaguchi T."/>
            <person name="Sekiguchi Y."/>
        </authorList>
    </citation>
    <scope>NUCLEOTIDE SEQUENCE [LARGE SCALE GENOMIC DNA]</scope>
    <source>
        <strain evidence="3">TC1</strain>
    </source>
</reference>
<dbReference type="STRING" id="1678840.ATC1_12100"/>
<feature type="domain" description="Nbr1 FW" evidence="2">
    <location>
        <begin position="112"/>
        <end position="216"/>
    </location>
</feature>
<accession>A0A0K8PBP6</accession>
<dbReference type="Gene3D" id="2.60.40.10">
    <property type="entry name" value="Immunoglobulins"/>
    <property type="match status" value="2"/>
</dbReference>
<sequence length="343" mass="37197">MKKSIVWIFAGIILFSGCNITSVGKTTPTISAQQIQQWAKQTIEAMGQTNATSSSVVSILPQASPTTRPILIQPTLAPTAIPTIRSVVIPTISYVQPVQKACDRMRFIADVTIEDNTVLSPNQAFRKTWRIQNSGSCTWSPGYRLIFDSGDPMSGPASVNIPQYVSPDQTIDISVDLRAPAANGIYQGNWMMQNASGMKFGTSDTVNQGIWVKIIVGSENPATPVYPGLPSGGNCSIISVFPPAETRFTPGQELDFAWTVRNDSGVTWTAADFDIAFVGGTNMLKRQEETRRDLPYDVLPGNPLSVMIDAVVPSYPGRFTMTFGVVQNFEIACSVDVTVNVAY</sequence>
<evidence type="ECO:0000259" key="2">
    <source>
        <dbReference type="Pfam" id="PF16158"/>
    </source>
</evidence>
<dbReference type="Pfam" id="PF16158">
    <property type="entry name" value="N_BRCA1_IG"/>
    <property type="match status" value="2"/>
</dbReference>
<feature type="chain" id="PRO_5005513924" description="Nbr1 FW domain-containing protein" evidence="1">
    <location>
        <begin position="22"/>
        <end position="343"/>
    </location>
</feature>
<evidence type="ECO:0000313" key="3">
    <source>
        <dbReference type="EMBL" id="GAP39570.1"/>
    </source>
</evidence>
<gene>
    <name evidence="3" type="ORF">ATC1_12100</name>
</gene>
<dbReference type="InterPro" id="IPR032350">
    <property type="entry name" value="Nbr1_FW"/>
</dbReference>
<dbReference type="EMBL" id="DF968180">
    <property type="protein sequence ID" value="GAP39570.1"/>
    <property type="molecule type" value="Genomic_DNA"/>
</dbReference>
<name>A0A0K8PBP6_9CHLR</name>
<dbReference type="InterPro" id="IPR013783">
    <property type="entry name" value="Ig-like_fold"/>
</dbReference>
<dbReference type="CDD" id="cd14947">
    <property type="entry name" value="NBR1_like"/>
    <property type="match status" value="1"/>
</dbReference>
<dbReference type="RefSeq" id="WP_062278119.1">
    <property type="nucleotide sequence ID" value="NZ_DF968180.1"/>
</dbReference>
<keyword evidence="4" id="KW-1185">Reference proteome</keyword>
<dbReference type="AlphaFoldDB" id="A0A0K8PBP6"/>
<dbReference type="Proteomes" id="UP000053370">
    <property type="component" value="Unassembled WGS sequence"/>
</dbReference>
<keyword evidence="1" id="KW-0732">Signal</keyword>
<protein>
    <recommendedName>
        <fullName evidence="2">Nbr1 FW domain-containing protein</fullName>
    </recommendedName>
</protein>
<evidence type="ECO:0000256" key="1">
    <source>
        <dbReference type="SAM" id="SignalP"/>
    </source>
</evidence>
<dbReference type="PROSITE" id="PS51257">
    <property type="entry name" value="PROKAR_LIPOPROTEIN"/>
    <property type="match status" value="1"/>
</dbReference>
<dbReference type="PANTHER" id="PTHR20930:SF0">
    <property type="entry name" value="PROTEIN ILRUN"/>
    <property type="match status" value="1"/>
</dbReference>
<feature type="signal peptide" evidence="1">
    <location>
        <begin position="1"/>
        <end position="21"/>
    </location>
</feature>
<proteinExistence type="predicted"/>
<feature type="domain" description="Nbr1 FW" evidence="2">
    <location>
        <begin position="244"/>
        <end position="327"/>
    </location>
</feature>
<evidence type="ECO:0000313" key="4">
    <source>
        <dbReference type="Proteomes" id="UP000053370"/>
    </source>
</evidence>
<dbReference type="PANTHER" id="PTHR20930">
    <property type="entry name" value="OVARIAN CARCINOMA ANTIGEN CA125-RELATED"/>
    <property type="match status" value="1"/>
</dbReference>
<organism evidence="3">
    <name type="scientific">Flexilinea flocculi</name>
    <dbReference type="NCBI Taxonomy" id="1678840"/>
    <lineage>
        <taxon>Bacteria</taxon>
        <taxon>Bacillati</taxon>
        <taxon>Chloroflexota</taxon>
        <taxon>Anaerolineae</taxon>
        <taxon>Anaerolineales</taxon>
        <taxon>Anaerolineaceae</taxon>
        <taxon>Flexilinea</taxon>
    </lineage>
</organism>
<dbReference type="OrthoDB" id="159249at2"/>